<proteinExistence type="predicted"/>
<sequence length="60" mass="6893">MEKFIIFFVNKNGLRDFLIIDALDLKDAILVSKSFSKATKCEVFGVCRDCFKSLELDNNE</sequence>
<reference evidence="1" key="1">
    <citation type="journal article" date="2021" name="Proc. Natl. Acad. Sci. U.S.A.">
        <title>A Catalog of Tens of Thousands of Viruses from Human Metagenomes Reveals Hidden Associations with Chronic Diseases.</title>
        <authorList>
            <person name="Tisza M.J."/>
            <person name="Buck C.B."/>
        </authorList>
    </citation>
    <scope>NUCLEOTIDE SEQUENCE</scope>
    <source>
        <strain evidence="1">Cttoc6</strain>
    </source>
</reference>
<accession>A0A8S5TVC8</accession>
<dbReference type="EMBL" id="BK015939">
    <property type="protein sequence ID" value="DAF86165.1"/>
    <property type="molecule type" value="Genomic_DNA"/>
</dbReference>
<evidence type="ECO:0000313" key="1">
    <source>
        <dbReference type="EMBL" id="DAF86165.1"/>
    </source>
</evidence>
<organism evidence="1">
    <name type="scientific">Microviridae sp. cttoc6</name>
    <dbReference type="NCBI Taxonomy" id="2825009"/>
    <lineage>
        <taxon>Viruses</taxon>
        <taxon>Monodnaviria</taxon>
        <taxon>Sangervirae</taxon>
        <taxon>Phixviricota</taxon>
        <taxon>Malgrandaviricetes</taxon>
        <taxon>Petitvirales</taxon>
        <taxon>Microviridae</taxon>
    </lineage>
</organism>
<name>A0A8S5TVC8_9VIRU</name>
<protein>
    <submittedName>
        <fullName evidence="1">Uncharacterized protein</fullName>
    </submittedName>
</protein>